<dbReference type="SUPFAM" id="SSF54814">
    <property type="entry name" value="Prokaryotic type KH domain (KH-domain type II)"/>
    <property type="match status" value="1"/>
</dbReference>
<dbReference type="Gene3D" id="3.30.300.20">
    <property type="match status" value="1"/>
</dbReference>
<evidence type="ECO:0000259" key="6">
    <source>
        <dbReference type="Pfam" id="PF01926"/>
    </source>
</evidence>
<feature type="domain" description="KH type-2" evidence="7">
    <location>
        <begin position="562"/>
        <end position="629"/>
    </location>
</feature>
<dbReference type="OrthoDB" id="8954335at2759"/>
<dbReference type="PANTHER" id="PTHR42698:SF2">
    <property type="entry name" value="GTPASE ERA-LIKE, CHLOROPLASTIC"/>
    <property type="match status" value="1"/>
</dbReference>
<dbReference type="GO" id="GO:0043024">
    <property type="term" value="F:ribosomal small subunit binding"/>
    <property type="evidence" value="ECO:0007669"/>
    <property type="project" value="TreeGrafter"/>
</dbReference>
<sequence length="637" mass="72029">MWRISLPLRTAHSSSLLCQRGCVPLATSIAHCVAPFSTFEEGKPKKKRVGEDESALPKWKKDRADKFKQKMGARGGRSDKFGDSSYRKDDSDRGRRGGKQSSKSFDKGSSSSPFRNDTGAKSWPKLDKDNRDKKPWSKDKSSYQDNKDGKGKSSFSSKKFVGHKQADSSKTSTKQHTKSDAKAPAKTIHDIQAEKEAAWAQLRKIRVPKPGTAPTPSTVAYPFKPFEPKPPPGDRLTKSEGIVLNKRMQRQLNKKNRVFDNLQAPSQDIVEPLHTYEEPDSPRGVKSRGLNVAVIGRPNAGKSSLMNSLLGFNVSAVSAKYNTTRDRVLGVLTKGDAQIAFYDTPGLVNLKDSHTYVRSLAVTASETMPSVDMSLLVVDAVKRLDDQALEALKNIAISSARESAPIMLVMNKMDLVGPMERPHVAKRIEVLSDMIEEAFATHAPKDEDVEDFEDDDGEEFEGNEDDDDDDDDYEEFDMDDFEDFEDDSSELELEPTKYLRDKCIKVSAHREKDVAKLRQELLDLAVERPWMFHSRMKSDRSDLELVTEIIREKLYRRFNQELPYMIEQENRGWTPFSDKSLRIDQDLWVPSDRHVKTLLGKKGDTLREVGTAARKDIEMLLGRKVHLYLNIRARDTK</sequence>
<dbReference type="Pfam" id="PF07650">
    <property type="entry name" value="KH_2"/>
    <property type="match status" value="1"/>
</dbReference>
<dbReference type="GO" id="GO:0005525">
    <property type="term" value="F:GTP binding"/>
    <property type="evidence" value="ECO:0007669"/>
    <property type="project" value="UniProtKB-KW"/>
</dbReference>
<dbReference type="RefSeq" id="XP_008873618.1">
    <property type="nucleotide sequence ID" value="XM_008875396.1"/>
</dbReference>
<dbReference type="InterPro" id="IPR016024">
    <property type="entry name" value="ARM-type_fold"/>
</dbReference>
<dbReference type="AlphaFoldDB" id="A0A024TXI7"/>
<evidence type="ECO:0000259" key="7">
    <source>
        <dbReference type="Pfam" id="PF07650"/>
    </source>
</evidence>
<feature type="compositionally biased region" description="Basic and acidic residues" evidence="5">
    <location>
        <begin position="177"/>
        <end position="188"/>
    </location>
</feature>
<dbReference type="InterPro" id="IPR009019">
    <property type="entry name" value="KH_sf_prok-type"/>
</dbReference>
<evidence type="ECO:0000256" key="5">
    <source>
        <dbReference type="SAM" id="MobiDB-lite"/>
    </source>
</evidence>
<evidence type="ECO:0000256" key="1">
    <source>
        <dbReference type="ARBA" id="ARBA00007921"/>
    </source>
</evidence>
<evidence type="ECO:0000256" key="4">
    <source>
        <dbReference type="ARBA" id="ARBA00023134"/>
    </source>
</evidence>
<dbReference type="InterPro" id="IPR027417">
    <property type="entry name" value="P-loop_NTPase"/>
</dbReference>
<feature type="compositionally biased region" description="Acidic residues" evidence="5">
    <location>
        <begin position="447"/>
        <end position="476"/>
    </location>
</feature>
<feature type="domain" description="G" evidence="6">
    <location>
        <begin position="291"/>
        <end position="412"/>
    </location>
</feature>
<protein>
    <recommendedName>
        <fullName evidence="9">GTP-binding protein Era</fullName>
    </recommendedName>
</protein>
<feature type="region of interest" description="Disordered" evidence="5">
    <location>
        <begin position="41"/>
        <end position="188"/>
    </location>
</feature>
<dbReference type="InterPro" id="IPR006073">
    <property type="entry name" value="GTP-bd"/>
</dbReference>
<dbReference type="Pfam" id="PF01926">
    <property type="entry name" value="MMR_HSR1"/>
    <property type="match status" value="1"/>
</dbReference>
<dbReference type="SUPFAM" id="SSF48371">
    <property type="entry name" value="ARM repeat"/>
    <property type="match status" value="1"/>
</dbReference>
<evidence type="ECO:0000313" key="8">
    <source>
        <dbReference type="EMBL" id="ETV98057.1"/>
    </source>
</evidence>
<feature type="region of interest" description="Disordered" evidence="5">
    <location>
        <begin position="208"/>
        <end position="237"/>
    </location>
</feature>
<gene>
    <name evidence="8" type="ORF">H310_09347</name>
</gene>
<dbReference type="EMBL" id="KI913971">
    <property type="protein sequence ID" value="ETV98057.1"/>
    <property type="molecule type" value="Genomic_DNA"/>
</dbReference>
<dbReference type="HAMAP" id="MF_00367">
    <property type="entry name" value="GTPase_Era"/>
    <property type="match status" value="1"/>
</dbReference>
<dbReference type="STRING" id="157072.A0A024TXI7"/>
<dbReference type="InterPro" id="IPR004044">
    <property type="entry name" value="KH_dom_type_2"/>
</dbReference>
<dbReference type="Gene3D" id="3.40.50.300">
    <property type="entry name" value="P-loop containing nucleotide triphosphate hydrolases"/>
    <property type="match status" value="1"/>
</dbReference>
<feature type="compositionally biased region" description="Basic and acidic residues" evidence="5">
    <location>
        <begin position="124"/>
        <end position="151"/>
    </location>
</feature>
<evidence type="ECO:0000256" key="3">
    <source>
        <dbReference type="ARBA" id="ARBA00022884"/>
    </source>
</evidence>
<dbReference type="VEuPathDB" id="FungiDB:H310_09347"/>
<feature type="compositionally biased region" description="Basic and acidic residues" evidence="5">
    <location>
        <begin position="76"/>
        <end position="95"/>
    </location>
</feature>
<dbReference type="GO" id="GO:0000028">
    <property type="term" value="P:ribosomal small subunit assembly"/>
    <property type="evidence" value="ECO:0007669"/>
    <property type="project" value="TreeGrafter"/>
</dbReference>
<dbReference type="NCBIfam" id="TIGR00231">
    <property type="entry name" value="small_GTP"/>
    <property type="match status" value="1"/>
</dbReference>
<proteinExistence type="inferred from homology"/>
<dbReference type="GO" id="GO:0019843">
    <property type="term" value="F:rRNA binding"/>
    <property type="evidence" value="ECO:0007669"/>
    <property type="project" value="TreeGrafter"/>
</dbReference>
<comment type="similarity">
    <text evidence="1">Belongs to the TRAFAC class TrmE-Era-EngA-EngB-Septin-like GTPase superfamily. Era GTPase family.</text>
</comment>
<accession>A0A024TXI7</accession>
<dbReference type="InterPro" id="IPR015946">
    <property type="entry name" value="KH_dom-like_a/b"/>
</dbReference>
<dbReference type="CDD" id="cd04163">
    <property type="entry name" value="Era"/>
    <property type="match status" value="1"/>
</dbReference>
<evidence type="ECO:0000256" key="2">
    <source>
        <dbReference type="ARBA" id="ARBA00022741"/>
    </source>
</evidence>
<feature type="region of interest" description="Disordered" evidence="5">
    <location>
        <begin position="440"/>
        <end position="476"/>
    </location>
</feature>
<feature type="compositionally biased region" description="Low complexity" evidence="5">
    <location>
        <begin position="99"/>
        <end position="112"/>
    </location>
</feature>
<dbReference type="InterPro" id="IPR030388">
    <property type="entry name" value="G_ERA_dom"/>
</dbReference>
<dbReference type="InterPro" id="IPR005662">
    <property type="entry name" value="GTPase_Era-like"/>
</dbReference>
<dbReference type="PANTHER" id="PTHR42698">
    <property type="entry name" value="GTPASE ERA"/>
    <property type="match status" value="1"/>
</dbReference>
<organism evidence="8">
    <name type="scientific">Aphanomyces invadans</name>
    <dbReference type="NCBI Taxonomy" id="157072"/>
    <lineage>
        <taxon>Eukaryota</taxon>
        <taxon>Sar</taxon>
        <taxon>Stramenopiles</taxon>
        <taxon>Oomycota</taxon>
        <taxon>Saprolegniomycetes</taxon>
        <taxon>Saprolegniales</taxon>
        <taxon>Verrucalvaceae</taxon>
        <taxon>Aphanomyces</taxon>
    </lineage>
</organism>
<keyword evidence="4" id="KW-0342">GTP-binding</keyword>
<dbReference type="SUPFAM" id="SSF52540">
    <property type="entry name" value="P-loop containing nucleoside triphosphate hydrolases"/>
    <property type="match status" value="1"/>
</dbReference>
<name>A0A024TXI7_9STRA</name>
<reference evidence="8" key="1">
    <citation type="submission" date="2013-12" db="EMBL/GenBank/DDBJ databases">
        <title>The Genome Sequence of Aphanomyces invadans NJM9701.</title>
        <authorList>
            <consortium name="The Broad Institute Genomics Platform"/>
            <person name="Russ C."/>
            <person name="Tyler B."/>
            <person name="van West P."/>
            <person name="Dieguez-Uribeondo J."/>
            <person name="Young S.K."/>
            <person name="Zeng Q."/>
            <person name="Gargeya S."/>
            <person name="Fitzgerald M."/>
            <person name="Abouelleil A."/>
            <person name="Alvarado L."/>
            <person name="Chapman S.B."/>
            <person name="Gainer-Dewar J."/>
            <person name="Goldberg J."/>
            <person name="Griggs A."/>
            <person name="Gujja S."/>
            <person name="Hansen M."/>
            <person name="Howarth C."/>
            <person name="Imamovic A."/>
            <person name="Ireland A."/>
            <person name="Larimer J."/>
            <person name="McCowan C."/>
            <person name="Murphy C."/>
            <person name="Pearson M."/>
            <person name="Poon T.W."/>
            <person name="Priest M."/>
            <person name="Roberts A."/>
            <person name="Saif S."/>
            <person name="Shea T."/>
            <person name="Sykes S."/>
            <person name="Wortman J."/>
            <person name="Nusbaum C."/>
            <person name="Birren B."/>
        </authorList>
    </citation>
    <scope>NUCLEOTIDE SEQUENCE [LARGE SCALE GENOMIC DNA]</scope>
    <source>
        <strain evidence="8">NJM9701</strain>
    </source>
</reference>
<keyword evidence="3" id="KW-0694">RNA-binding</keyword>
<dbReference type="CDD" id="cd22534">
    <property type="entry name" value="KH-II_Era"/>
    <property type="match status" value="1"/>
</dbReference>
<dbReference type="InterPro" id="IPR005225">
    <property type="entry name" value="Small_GTP-bd"/>
</dbReference>
<keyword evidence="2" id="KW-0547">Nucleotide-binding</keyword>
<dbReference type="GeneID" id="20086397"/>
<dbReference type="eggNOG" id="KOG1423">
    <property type="taxonomic scope" value="Eukaryota"/>
</dbReference>
<evidence type="ECO:0008006" key="9">
    <source>
        <dbReference type="Google" id="ProtNLM"/>
    </source>
</evidence>